<evidence type="ECO:0000313" key="3">
    <source>
        <dbReference type="Proteomes" id="UP000295344"/>
    </source>
</evidence>
<sequence>MVEMRGARPHRRLVAESWARARASRLAPDRAEPGPPLEVDRLEDVRGAHPLAAALPIIRSLLVRDADEDSGVVVAVGDAVGRLLWVEGDPALVRRAEAMRFVPGADWSERRVGTSAPGTALALDRPVQIAGEEHFAVQVQPWSCTAVPIHDLRSHETIGVLDITGGPDVAAPRSLALLEATAAAVERELLLQRLTRGGRRQRRTPAPARAPRLAVLGQDHGALTAGGRTVPLSLRHAELLTLLAWHRAGLSAERLAELVHGRADAVATVRPEMVRLRHVLEGVAPSLVPVARPYRLPVPIDLDVRQLLALLDRGAHRAALEAYRGEVLPGSVAPGVEAIRAEVDGRLREALLESASPALLLAWAERFAPTDPEPLLTALRLLPARSPKRAGVVARLDALG</sequence>
<dbReference type="Pfam" id="PF01590">
    <property type="entry name" value="GAF"/>
    <property type="match status" value="1"/>
</dbReference>
<dbReference type="OrthoDB" id="3928741at2"/>
<dbReference type="Proteomes" id="UP000295344">
    <property type="component" value="Unassembled WGS sequence"/>
</dbReference>
<comment type="caution">
    <text evidence="2">The sequence shown here is derived from an EMBL/GenBank/DDBJ whole genome shotgun (WGS) entry which is preliminary data.</text>
</comment>
<feature type="domain" description="GAF" evidence="1">
    <location>
        <begin position="89"/>
        <end position="188"/>
    </location>
</feature>
<proteinExistence type="predicted"/>
<evidence type="ECO:0000259" key="1">
    <source>
        <dbReference type="Pfam" id="PF01590"/>
    </source>
</evidence>
<dbReference type="EMBL" id="SOAM01000003">
    <property type="protein sequence ID" value="TDS75662.1"/>
    <property type="molecule type" value="Genomic_DNA"/>
</dbReference>
<keyword evidence="3" id="KW-1185">Reference proteome</keyword>
<accession>A0A4R7FIY4</accession>
<gene>
    <name evidence="2" type="ORF">CLV52_2769</name>
</gene>
<dbReference type="InterPro" id="IPR029016">
    <property type="entry name" value="GAF-like_dom_sf"/>
</dbReference>
<organism evidence="2 3">
    <name type="scientific">Amnibacterium kyonggiense</name>
    <dbReference type="NCBI Taxonomy" id="595671"/>
    <lineage>
        <taxon>Bacteria</taxon>
        <taxon>Bacillati</taxon>
        <taxon>Actinomycetota</taxon>
        <taxon>Actinomycetes</taxon>
        <taxon>Micrococcales</taxon>
        <taxon>Microbacteriaceae</taxon>
        <taxon>Amnibacterium</taxon>
    </lineage>
</organism>
<evidence type="ECO:0000313" key="2">
    <source>
        <dbReference type="EMBL" id="TDS75662.1"/>
    </source>
</evidence>
<dbReference type="Gene3D" id="3.30.450.40">
    <property type="match status" value="1"/>
</dbReference>
<reference evidence="2 3" key="1">
    <citation type="submission" date="2019-03" db="EMBL/GenBank/DDBJ databases">
        <title>Genomic Encyclopedia of Archaeal and Bacterial Type Strains, Phase II (KMG-II): from individual species to whole genera.</title>
        <authorList>
            <person name="Goeker M."/>
        </authorList>
    </citation>
    <scope>NUCLEOTIDE SEQUENCE [LARGE SCALE GENOMIC DNA]</scope>
    <source>
        <strain evidence="2 3">DSM 24782</strain>
    </source>
</reference>
<dbReference type="InterPro" id="IPR003018">
    <property type="entry name" value="GAF"/>
</dbReference>
<name>A0A4R7FIY4_9MICO</name>
<protein>
    <submittedName>
        <fullName evidence="2">GAF domain-containing protein</fullName>
    </submittedName>
</protein>
<dbReference type="AlphaFoldDB" id="A0A4R7FIY4"/>